<dbReference type="PANTHER" id="PTHR28572:SF1">
    <property type="entry name" value="COILED-COIL DOMAIN-CONTAINING PROTEIN 103"/>
    <property type="match status" value="1"/>
</dbReference>
<dbReference type="InterPro" id="IPR042422">
    <property type="entry name" value="CC103"/>
</dbReference>
<dbReference type="PANTHER" id="PTHR28572">
    <property type="entry name" value="COILED-COIL DOMAIN-CONTAINING PROTEIN 103"/>
    <property type="match status" value="1"/>
</dbReference>
<evidence type="ECO:0000256" key="5">
    <source>
        <dbReference type="ARBA" id="ARBA00022490"/>
    </source>
</evidence>
<dbReference type="Proteomes" id="UP000596742">
    <property type="component" value="Unassembled WGS sequence"/>
</dbReference>
<comment type="caution">
    <text evidence="13">The sequence shown here is derived from an EMBL/GenBank/DDBJ whole genome shotgun (WGS) entry which is preliminary data.</text>
</comment>
<dbReference type="Pfam" id="PF15867">
    <property type="entry name" value="Dynein_attach_N"/>
    <property type="match status" value="2"/>
</dbReference>
<protein>
    <submittedName>
        <fullName evidence="13">Uncharacterized protein</fullName>
    </submittedName>
</protein>
<dbReference type="GO" id="GO:0007368">
    <property type="term" value="P:determination of left/right symmetry"/>
    <property type="evidence" value="ECO:0007669"/>
    <property type="project" value="TreeGrafter"/>
</dbReference>
<dbReference type="GO" id="GO:0036157">
    <property type="term" value="C:outer dynein arm"/>
    <property type="evidence" value="ECO:0007669"/>
    <property type="project" value="InterPro"/>
</dbReference>
<feature type="domain" description="Dynein attachment factor N-terminal" evidence="12">
    <location>
        <begin position="13"/>
        <end position="54"/>
    </location>
</feature>
<proteinExistence type="inferred from homology"/>
<dbReference type="GO" id="GO:0005576">
    <property type="term" value="C:extracellular region"/>
    <property type="evidence" value="ECO:0007669"/>
    <property type="project" value="GOC"/>
</dbReference>
<evidence type="ECO:0000256" key="7">
    <source>
        <dbReference type="ARBA" id="ARBA00022846"/>
    </source>
</evidence>
<reference evidence="13" key="1">
    <citation type="submission" date="2018-11" db="EMBL/GenBank/DDBJ databases">
        <authorList>
            <person name="Alioto T."/>
            <person name="Alioto T."/>
        </authorList>
    </citation>
    <scope>NUCLEOTIDE SEQUENCE</scope>
</reference>
<dbReference type="InterPro" id="IPR025986">
    <property type="entry name" value="RPAP3-like_C"/>
</dbReference>
<accession>A0A8B6GYT0</accession>
<name>A0A8B6GYT0_MYTGA</name>
<keyword evidence="8" id="KW-0969">Cilium</keyword>
<dbReference type="Pfam" id="PF13877">
    <property type="entry name" value="RPAP3_C"/>
    <property type="match status" value="1"/>
</dbReference>
<sequence>MADKPKSHDDESLNFEKLEKELHAAVDADQRYWRENDAKFRAVHQKVATYDEFRFVNLSVVKFRAVHQKVATNNEFRFVSLSIAKFRAVHQIVATNDEFRFVNLSIAKFRAVHQKVATYDEFRFVNLSIAKFRAVHQKVATNDEFRFVNLSIAKFRAVHQKVASNDEFRFVNLSIAKFRAVHQKVATYDEFRDIVKASHLKPLEKGDKMESVQFNQPWNVAAAKNSETEQSEMGQIDKNKNIPKTGQEFVQYWRRYLKSLGEQYIYLISIGGENLANIFKTEISFGLLGDIIKALENKIVDSDNEKVVLILKGLSQTNRFSLSVQFLSSKEQDLCNTLFDKLRTSFKDSEEMMVKLDSLSELYQIKQK</sequence>
<evidence type="ECO:0000313" key="13">
    <source>
        <dbReference type="EMBL" id="VDI71194.1"/>
    </source>
</evidence>
<keyword evidence="9" id="KW-0966">Cell projection</keyword>
<dbReference type="GO" id="GO:0036159">
    <property type="term" value="P:inner dynein arm assembly"/>
    <property type="evidence" value="ECO:0007669"/>
    <property type="project" value="TreeGrafter"/>
</dbReference>
<evidence type="ECO:0000256" key="10">
    <source>
        <dbReference type="ARBA" id="ARBA00049986"/>
    </source>
</evidence>
<evidence type="ECO:0000256" key="3">
    <source>
        <dbReference type="ARBA" id="ARBA00004496"/>
    </source>
</evidence>
<dbReference type="GO" id="GO:0003351">
    <property type="term" value="P:epithelial cilium movement involved in extracellular fluid movement"/>
    <property type="evidence" value="ECO:0007669"/>
    <property type="project" value="TreeGrafter"/>
</dbReference>
<keyword evidence="6" id="KW-0970">Cilium biogenesis/degradation</keyword>
<feature type="domain" description="RNA-polymerase II-associated protein 3-like C-terminal" evidence="11">
    <location>
        <begin position="243"/>
        <end position="332"/>
    </location>
</feature>
<comment type="subunit">
    <text evidence="4">Homodimer.</text>
</comment>
<dbReference type="GO" id="GO:0031514">
    <property type="term" value="C:motile cilium"/>
    <property type="evidence" value="ECO:0007669"/>
    <property type="project" value="UniProtKB-SubCell"/>
</dbReference>
<dbReference type="EMBL" id="UYJE01009199">
    <property type="protein sequence ID" value="VDI71194.1"/>
    <property type="molecule type" value="Genomic_DNA"/>
</dbReference>
<feature type="domain" description="Dynein attachment factor N-terminal" evidence="12">
    <location>
        <begin position="176"/>
        <end position="219"/>
    </location>
</feature>
<comment type="subcellular location">
    <subcellularLocation>
        <location evidence="2">Cell projection</location>
        <location evidence="2">Cilium</location>
        <location evidence="2">Flagellum</location>
    </subcellularLocation>
    <subcellularLocation>
        <location evidence="3">Cytoplasm</location>
    </subcellularLocation>
</comment>
<evidence type="ECO:0000259" key="12">
    <source>
        <dbReference type="Pfam" id="PF15867"/>
    </source>
</evidence>
<evidence type="ECO:0000256" key="2">
    <source>
        <dbReference type="ARBA" id="ARBA00004230"/>
    </source>
</evidence>
<gene>
    <name evidence="13" type="ORF">MGAL_10B038346</name>
</gene>
<keyword evidence="14" id="KW-1185">Reference proteome</keyword>
<evidence type="ECO:0000256" key="4">
    <source>
        <dbReference type="ARBA" id="ARBA00011738"/>
    </source>
</evidence>
<keyword evidence="7" id="KW-0282">Flagellum</keyword>
<evidence type="ECO:0000259" key="11">
    <source>
        <dbReference type="Pfam" id="PF13877"/>
    </source>
</evidence>
<comment type="function">
    <text evidence="1">Dynein-attachment factor required for cilia motility.</text>
</comment>
<evidence type="ECO:0000256" key="8">
    <source>
        <dbReference type="ARBA" id="ARBA00023069"/>
    </source>
</evidence>
<dbReference type="OrthoDB" id="447931at2759"/>
<evidence type="ECO:0000256" key="1">
    <source>
        <dbReference type="ARBA" id="ARBA00004048"/>
    </source>
</evidence>
<evidence type="ECO:0000313" key="14">
    <source>
        <dbReference type="Proteomes" id="UP000596742"/>
    </source>
</evidence>
<organism evidence="13 14">
    <name type="scientific">Mytilus galloprovincialis</name>
    <name type="common">Mediterranean mussel</name>
    <dbReference type="NCBI Taxonomy" id="29158"/>
    <lineage>
        <taxon>Eukaryota</taxon>
        <taxon>Metazoa</taxon>
        <taxon>Spiralia</taxon>
        <taxon>Lophotrochozoa</taxon>
        <taxon>Mollusca</taxon>
        <taxon>Bivalvia</taxon>
        <taxon>Autobranchia</taxon>
        <taxon>Pteriomorphia</taxon>
        <taxon>Mytilida</taxon>
        <taxon>Mytiloidea</taxon>
        <taxon>Mytilidae</taxon>
        <taxon>Mytilinae</taxon>
        <taxon>Mytilus</taxon>
    </lineage>
</organism>
<evidence type="ECO:0000256" key="6">
    <source>
        <dbReference type="ARBA" id="ARBA00022794"/>
    </source>
</evidence>
<dbReference type="InterPro" id="IPR031733">
    <property type="entry name" value="Dynein_attach_N"/>
</dbReference>
<dbReference type="AlphaFoldDB" id="A0A8B6GYT0"/>
<evidence type="ECO:0000256" key="9">
    <source>
        <dbReference type="ARBA" id="ARBA00023273"/>
    </source>
</evidence>
<keyword evidence="5" id="KW-0963">Cytoplasm</keyword>
<comment type="similarity">
    <text evidence="10">Belongs to the DNAAF19/PR46b family.</text>
</comment>